<dbReference type="Pfam" id="PF00294">
    <property type="entry name" value="PfkB"/>
    <property type="match status" value="1"/>
</dbReference>
<dbReference type="InterPro" id="IPR029056">
    <property type="entry name" value="Ribokinase-like"/>
</dbReference>
<organism evidence="5 6">
    <name type="scientific">Candidatus Magasanikbacteria bacterium RIFCSPLOWO2_01_FULL_40_15</name>
    <dbReference type="NCBI Taxonomy" id="1798686"/>
    <lineage>
        <taxon>Bacteria</taxon>
        <taxon>Candidatus Magasanikiibacteriota</taxon>
    </lineage>
</organism>
<sequence>MSKHFSVITVGDATLDTFLNIHEATVTCDINKKNCQLCFNYAEKIPINESAQSIGGNAANVAIGLAKLGLKVAIATELGDDSNGSTIQETLLKAKVSGDFIKKIKKTSSRYSVILTYRGERTILAYHPPHMYHKPRLIASCDWIYYSSLGQTFETIQDEIIKYCKKNPQTKLACNPGSYQLRAGLEYFKKILPQIYFLIVNREEAERIVGKNNDIKKLLQKLQALGPKIVVITDGERGAYATDGQKFFFEPALPAKVVSKTGAGDAFATGVLGALIKNNSLEQALKWGAINSASVVGHFGAQTGLLTANKIKKRVF</sequence>
<name>A0A1F6N313_9BACT</name>
<comment type="caution">
    <text evidence="5">The sequence shown here is derived from an EMBL/GenBank/DDBJ whole genome shotgun (WGS) entry which is preliminary data.</text>
</comment>
<dbReference type="GO" id="GO:0016301">
    <property type="term" value="F:kinase activity"/>
    <property type="evidence" value="ECO:0007669"/>
    <property type="project" value="UniProtKB-KW"/>
</dbReference>
<dbReference type="PANTHER" id="PTHR43320:SF3">
    <property type="entry name" value="CARBOHYDRATE KINASE PFKB DOMAIN-CONTAINING PROTEIN"/>
    <property type="match status" value="1"/>
</dbReference>
<dbReference type="InterPro" id="IPR002173">
    <property type="entry name" value="Carboh/pur_kinase_PfkB_CS"/>
</dbReference>
<evidence type="ECO:0000313" key="5">
    <source>
        <dbReference type="EMBL" id="OGH78307.1"/>
    </source>
</evidence>
<evidence type="ECO:0000259" key="4">
    <source>
        <dbReference type="Pfam" id="PF00294"/>
    </source>
</evidence>
<keyword evidence="2" id="KW-0808">Transferase</keyword>
<proteinExistence type="inferred from homology"/>
<dbReference type="EMBL" id="MFQH01000014">
    <property type="protein sequence ID" value="OGH78307.1"/>
    <property type="molecule type" value="Genomic_DNA"/>
</dbReference>
<evidence type="ECO:0000256" key="1">
    <source>
        <dbReference type="ARBA" id="ARBA00010688"/>
    </source>
</evidence>
<dbReference type="InterPro" id="IPR052700">
    <property type="entry name" value="Carb_kinase_PfkB-like"/>
</dbReference>
<dbReference type="Gene3D" id="3.40.1190.20">
    <property type="match status" value="1"/>
</dbReference>
<reference evidence="5 6" key="1">
    <citation type="journal article" date="2016" name="Nat. Commun.">
        <title>Thousands of microbial genomes shed light on interconnected biogeochemical processes in an aquifer system.</title>
        <authorList>
            <person name="Anantharaman K."/>
            <person name="Brown C.T."/>
            <person name="Hug L.A."/>
            <person name="Sharon I."/>
            <person name="Castelle C.J."/>
            <person name="Probst A.J."/>
            <person name="Thomas B.C."/>
            <person name="Singh A."/>
            <person name="Wilkins M.J."/>
            <person name="Karaoz U."/>
            <person name="Brodie E.L."/>
            <person name="Williams K.H."/>
            <person name="Hubbard S.S."/>
            <person name="Banfield J.F."/>
        </authorList>
    </citation>
    <scope>NUCLEOTIDE SEQUENCE [LARGE SCALE GENOMIC DNA]</scope>
</reference>
<dbReference type="Proteomes" id="UP000177040">
    <property type="component" value="Unassembled WGS sequence"/>
</dbReference>
<keyword evidence="3" id="KW-0418">Kinase</keyword>
<feature type="domain" description="Carbohydrate kinase PfkB" evidence="4">
    <location>
        <begin position="35"/>
        <end position="305"/>
    </location>
</feature>
<evidence type="ECO:0000313" key="6">
    <source>
        <dbReference type="Proteomes" id="UP000177040"/>
    </source>
</evidence>
<dbReference type="AlphaFoldDB" id="A0A1F6N313"/>
<dbReference type="PROSITE" id="PS00583">
    <property type="entry name" value="PFKB_KINASES_1"/>
    <property type="match status" value="1"/>
</dbReference>
<gene>
    <name evidence="5" type="ORF">A2983_04095</name>
</gene>
<dbReference type="PRINTS" id="PR00990">
    <property type="entry name" value="RIBOKINASE"/>
</dbReference>
<dbReference type="InterPro" id="IPR002139">
    <property type="entry name" value="Ribo/fructo_kinase"/>
</dbReference>
<dbReference type="InterPro" id="IPR011611">
    <property type="entry name" value="PfkB_dom"/>
</dbReference>
<comment type="similarity">
    <text evidence="1">Belongs to the carbohydrate kinase PfkB family.</text>
</comment>
<protein>
    <recommendedName>
        <fullName evidence="4">Carbohydrate kinase PfkB domain-containing protein</fullName>
    </recommendedName>
</protein>
<evidence type="ECO:0000256" key="2">
    <source>
        <dbReference type="ARBA" id="ARBA00022679"/>
    </source>
</evidence>
<dbReference type="SUPFAM" id="SSF53613">
    <property type="entry name" value="Ribokinase-like"/>
    <property type="match status" value="1"/>
</dbReference>
<dbReference type="PANTHER" id="PTHR43320">
    <property type="entry name" value="SUGAR KINASE"/>
    <property type="match status" value="1"/>
</dbReference>
<accession>A0A1F6N313</accession>
<evidence type="ECO:0000256" key="3">
    <source>
        <dbReference type="ARBA" id="ARBA00022777"/>
    </source>
</evidence>